<evidence type="ECO:0000256" key="1">
    <source>
        <dbReference type="SAM" id="MobiDB-lite"/>
    </source>
</evidence>
<organism evidence="2 3">
    <name type="scientific">Dehalobacterium formicoaceticum</name>
    <dbReference type="NCBI Taxonomy" id="51515"/>
    <lineage>
        <taxon>Bacteria</taxon>
        <taxon>Bacillati</taxon>
        <taxon>Bacillota</taxon>
        <taxon>Clostridia</taxon>
        <taxon>Eubacteriales</taxon>
        <taxon>Peptococcaceae</taxon>
        <taxon>Dehalobacterium</taxon>
    </lineage>
</organism>
<accession>A0ABT1Y1K9</accession>
<sequence length="135" mass="15778">MSRRRRRRHQTREREEAQRRPQEQPKNSGRINSLSSLITNVDLRTLSGQLKNVAGYMDKFNQISELFQLADVFVNPKQGGGKGQNFNLMHMLKDKDSLDQLLQMVSPNMRESMTDTKFEKRVDPIHVETHDPQKD</sequence>
<dbReference type="Proteomes" id="UP001524944">
    <property type="component" value="Unassembled WGS sequence"/>
</dbReference>
<dbReference type="RefSeq" id="WP_089612308.1">
    <property type="nucleotide sequence ID" value="NZ_CP022121.1"/>
</dbReference>
<dbReference type="EMBL" id="JANPWE010000002">
    <property type="protein sequence ID" value="MCR6544743.1"/>
    <property type="molecule type" value="Genomic_DNA"/>
</dbReference>
<evidence type="ECO:0000313" key="3">
    <source>
        <dbReference type="Proteomes" id="UP001524944"/>
    </source>
</evidence>
<keyword evidence="3" id="KW-1185">Reference proteome</keyword>
<protein>
    <submittedName>
        <fullName evidence="2">Uncharacterized protein</fullName>
    </submittedName>
</protein>
<gene>
    <name evidence="2" type="ORF">NVS47_04295</name>
</gene>
<proteinExistence type="predicted"/>
<feature type="compositionally biased region" description="Basic and acidic residues" evidence="1">
    <location>
        <begin position="12"/>
        <end position="23"/>
    </location>
</feature>
<comment type="caution">
    <text evidence="2">The sequence shown here is derived from an EMBL/GenBank/DDBJ whole genome shotgun (WGS) entry which is preliminary data.</text>
</comment>
<reference evidence="2 3" key="1">
    <citation type="submission" date="2022-08" db="EMBL/GenBank/DDBJ databases">
        <title>Proteogenomics of the novel Dehalobacterium formicoaceticum strain EZ94 highlights a key role of methyltransferases during anaerobic dichloromethane degradation.</title>
        <authorList>
            <person name="Wasmund K."/>
        </authorList>
    </citation>
    <scope>NUCLEOTIDE SEQUENCE [LARGE SCALE GENOMIC DNA]</scope>
    <source>
        <strain evidence="2 3">EZ94</strain>
    </source>
</reference>
<feature type="region of interest" description="Disordered" evidence="1">
    <location>
        <begin position="1"/>
        <end position="33"/>
    </location>
</feature>
<feature type="compositionally biased region" description="Basic residues" evidence="1">
    <location>
        <begin position="1"/>
        <end position="11"/>
    </location>
</feature>
<name>A0ABT1Y1K9_9FIRM</name>
<evidence type="ECO:0000313" key="2">
    <source>
        <dbReference type="EMBL" id="MCR6544743.1"/>
    </source>
</evidence>